<dbReference type="OrthoDB" id="733404at2"/>
<dbReference type="PROSITE" id="PS00330">
    <property type="entry name" value="HEMOLYSIN_CALCIUM"/>
    <property type="match status" value="2"/>
</dbReference>
<sequence>MCTVCQTLNPEIETYDDHGVESLQDESVSYSGTSSNSGSAGDLPYYTYDQIAEYLTEGYWADSDRNPRSFDVQTGDTLTVDLSDLGTNAANTARIALDSWAAVSGLKFEEISGTAHAGDGPTAVVQEVGDAAGNASTTAAMQVGEQFKGTISSAREKDWIAVELEAGQSYTIGMSGDGSEGAINNTYLRLIDPSGNSVAQNDDRAAGDRASEIEFTAQQGGTYYIEAAGYGTRTGNYEVNVSGGRSNTTADITFGEDNAGAYAASFTQGTTIQSAIVNVSASWVNYGSYYLQTYIHEIGHALGLGHSGNYNGSASFGRDALYANDSWQTTVMSYFDQNDNPNTDASKLGLVTPQLADIVAIQSLYGTPTSVRTGDTVYGDGHTTGQVGMDLPSSRAVAIQDNGGIDLIDLGSRSADQRLDLRPETYSDLNGKKGNVSIARDTIIENAITGSGDDHITGNAADNVIHSGSGDDVIFGKGGNDVINGGGGSDYIDGGDGIDTAEFSNTSDNLTIVYDAEAANGGPIKIYGTSGKENTLVSIEKIKMNDATIDVAQMLTQLEAKYGAIPASGSASYTVEMSQVVAWVENGTPPQPIDPEPVEPAEGHMEIGSVAVRQDDGTQWHSVSFDAAITDPVVVMGPASSDGEQPLTVRIRNVTETGFEYQVDEWNYLDGTHTEVDISWMAGTAGDHTLEDGTRISFGKSDAKTTDGGAVALNGFQDTPTVFAQLTGDAERDALTHRLYDVGSDGFDFELNREEGDHHKGADIADEVLHWIVMDIAEGSTIFEEGVLMTDHTYTSTGTTLDAGEAFFADMQTRNGVDTASQRYDVAENGIVSLRVEEETSNDSEITHAVEEFAWFTATEGTFDFI</sequence>
<dbReference type="CDD" id="cd04277">
    <property type="entry name" value="ZnMc_serralysin_like"/>
    <property type="match status" value="1"/>
</dbReference>
<dbReference type="RefSeq" id="WP_159981205.1">
    <property type="nucleotide sequence ID" value="NZ_BLIV01000013.1"/>
</dbReference>
<dbReference type="Proteomes" id="UP000436522">
    <property type="component" value="Unassembled WGS sequence"/>
</dbReference>
<evidence type="ECO:0008006" key="10">
    <source>
        <dbReference type="Google" id="ProtNLM"/>
    </source>
</evidence>
<evidence type="ECO:0000256" key="2">
    <source>
        <dbReference type="ARBA" id="ARBA00004613"/>
    </source>
</evidence>
<dbReference type="InterPro" id="IPR024079">
    <property type="entry name" value="MetalloPept_cat_dom_sf"/>
</dbReference>
<dbReference type="SUPFAM" id="SSF51120">
    <property type="entry name" value="beta-Roll"/>
    <property type="match status" value="1"/>
</dbReference>
<dbReference type="Gene3D" id="2.150.10.10">
    <property type="entry name" value="Serralysin-like metalloprotease, C-terminal"/>
    <property type="match status" value="1"/>
</dbReference>
<evidence type="ECO:0000256" key="1">
    <source>
        <dbReference type="ARBA" id="ARBA00001913"/>
    </source>
</evidence>
<comment type="caution">
    <text evidence="8">The sequence shown here is derived from an EMBL/GenBank/DDBJ whole genome shotgun (WGS) entry which is preliminary data.</text>
</comment>
<proteinExistence type="predicted"/>
<evidence type="ECO:0000313" key="9">
    <source>
        <dbReference type="Proteomes" id="UP000436522"/>
    </source>
</evidence>
<evidence type="ECO:0000256" key="4">
    <source>
        <dbReference type="ARBA" id="ARBA00022737"/>
    </source>
</evidence>
<dbReference type="InterPro" id="IPR007280">
    <property type="entry name" value="Peptidase_C_arc/bac"/>
</dbReference>
<comment type="subcellular location">
    <subcellularLocation>
        <location evidence="2">Secreted</location>
    </subcellularLocation>
</comment>
<dbReference type="Pfam" id="PF00353">
    <property type="entry name" value="HemolysinCabind"/>
    <property type="match status" value="1"/>
</dbReference>
<reference evidence="8 9" key="1">
    <citation type="submission" date="2019-12" db="EMBL/GenBank/DDBJ databases">
        <title>Roseobacter cerasinus sp. nov., isolated from seawater around aquaculture.</title>
        <authorList>
            <person name="Muramatsu S."/>
            <person name="Takabe Y."/>
            <person name="Mori K."/>
            <person name="Takaichi S."/>
            <person name="Hanada S."/>
        </authorList>
    </citation>
    <scope>NUCLEOTIDE SEQUENCE [LARGE SCALE GENOMIC DNA]</scope>
    <source>
        <strain evidence="8 9">AI77</strain>
    </source>
</reference>
<dbReference type="Gene3D" id="3.40.390.10">
    <property type="entry name" value="Collagenase (Catalytic Domain)"/>
    <property type="match status" value="1"/>
</dbReference>
<dbReference type="GO" id="GO:0008237">
    <property type="term" value="F:metallopeptidase activity"/>
    <property type="evidence" value="ECO:0007669"/>
    <property type="project" value="InterPro"/>
</dbReference>
<evidence type="ECO:0000313" key="8">
    <source>
        <dbReference type="EMBL" id="GFE52482.1"/>
    </source>
</evidence>
<protein>
    <recommendedName>
        <fullName evidence="10">Serralysin</fullName>
    </recommendedName>
</protein>
<accession>A0A640VXS6</accession>
<evidence type="ECO:0000259" key="6">
    <source>
        <dbReference type="Pfam" id="PF04151"/>
    </source>
</evidence>
<keyword evidence="3" id="KW-0964">Secreted</keyword>
<dbReference type="Gene3D" id="2.60.40.2080">
    <property type="match status" value="1"/>
</dbReference>
<dbReference type="SUPFAM" id="SSF55486">
    <property type="entry name" value="Metalloproteases ('zincins'), catalytic domain"/>
    <property type="match status" value="1"/>
</dbReference>
<dbReference type="GO" id="GO:0005509">
    <property type="term" value="F:calcium ion binding"/>
    <property type="evidence" value="ECO:0007669"/>
    <property type="project" value="InterPro"/>
</dbReference>
<dbReference type="InterPro" id="IPR011049">
    <property type="entry name" value="Serralysin-like_metalloprot_C"/>
</dbReference>
<evidence type="ECO:0000256" key="5">
    <source>
        <dbReference type="SAM" id="MobiDB-lite"/>
    </source>
</evidence>
<dbReference type="Gene3D" id="2.60.120.380">
    <property type="match status" value="1"/>
</dbReference>
<feature type="domain" description="Peptidase C-terminal archaeal/bacterial" evidence="6">
    <location>
        <begin position="158"/>
        <end position="227"/>
    </location>
</feature>
<comment type="cofactor">
    <cofactor evidence="1">
        <name>Ca(2+)</name>
        <dbReference type="ChEBI" id="CHEBI:29108"/>
    </cofactor>
</comment>
<dbReference type="GO" id="GO:0005615">
    <property type="term" value="C:extracellular space"/>
    <property type="evidence" value="ECO:0007669"/>
    <property type="project" value="InterPro"/>
</dbReference>
<feature type="domain" description="Peptidase M10 serralysin C-terminal" evidence="7">
    <location>
        <begin position="370"/>
        <end position="534"/>
    </location>
</feature>
<keyword evidence="4" id="KW-0677">Repeat</keyword>
<dbReference type="InterPro" id="IPR018511">
    <property type="entry name" value="Hemolysin-typ_Ca-bd_CS"/>
</dbReference>
<evidence type="ECO:0000259" key="7">
    <source>
        <dbReference type="Pfam" id="PF08548"/>
    </source>
</evidence>
<dbReference type="InterPro" id="IPR034033">
    <property type="entry name" value="Serralysin-like"/>
</dbReference>
<dbReference type="Pfam" id="PF08548">
    <property type="entry name" value="Peptidase_M10_C"/>
    <property type="match status" value="1"/>
</dbReference>
<feature type="compositionally biased region" description="Low complexity" evidence="5">
    <location>
        <begin position="27"/>
        <end position="38"/>
    </location>
</feature>
<dbReference type="SUPFAM" id="SSF89260">
    <property type="entry name" value="Collagen-binding domain"/>
    <property type="match status" value="1"/>
</dbReference>
<dbReference type="InterPro" id="IPR001343">
    <property type="entry name" value="Hemolysn_Ca-bd"/>
</dbReference>
<dbReference type="InterPro" id="IPR037221">
    <property type="entry name" value="H-type_lectin_dom_sf"/>
</dbReference>
<dbReference type="Pfam" id="PF04151">
    <property type="entry name" value="PPC"/>
    <property type="match status" value="1"/>
</dbReference>
<dbReference type="InterPro" id="IPR013858">
    <property type="entry name" value="Peptidase_M10B_C"/>
</dbReference>
<organism evidence="8 9">
    <name type="scientific">Roseobacter cerasinus</name>
    <dbReference type="NCBI Taxonomy" id="2602289"/>
    <lineage>
        <taxon>Bacteria</taxon>
        <taxon>Pseudomonadati</taxon>
        <taxon>Pseudomonadota</taxon>
        <taxon>Alphaproteobacteria</taxon>
        <taxon>Rhodobacterales</taxon>
        <taxon>Roseobacteraceae</taxon>
        <taxon>Roseobacter</taxon>
    </lineage>
</organism>
<name>A0A640VXS6_9RHOB</name>
<gene>
    <name evidence="8" type="ORF">So717_42350</name>
</gene>
<dbReference type="EMBL" id="BLIV01000013">
    <property type="protein sequence ID" value="GFE52482.1"/>
    <property type="molecule type" value="Genomic_DNA"/>
</dbReference>
<evidence type="ECO:0000256" key="3">
    <source>
        <dbReference type="ARBA" id="ARBA00022525"/>
    </source>
</evidence>
<dbReference type="AlphaFoldDB" id="A0A640VXS6"/>
<keyword evidence="9" id="KW-1185">Reference proteome</keyword>
<feature type="region of interest" description="Disordered" evidence="5">
    <location>
        <begin position="19"/>
        <end position="38"/>
    </location>
</feature>